<proteinExistence type="predicted"/>
<keyword evidence="1 3" id="KW-0456">Lyase</keyword>
<comment type="caution">
    <text evidence="3">The sequence shown here is derived from an EMBL/GenBank/DDBJ whole genome shotgun (WGS) entry which is preliminary data.</text>
</comment>
<dbReference type="InterPro" id="IPR006680">
    <property type="entry name" value="Amidohydro-rel"/>
</dbReference>
<dbReference type="RefSeq" id="WP_307060604.1">
    <property type="nucleotide sequence ID" value="NZ_JAUSUH010000004.1"/>
</dbReference>
<dbReference type="InterPro" id="IPR032465">
    <property type="entry name" value="ACMSD"/>
</dbReference>
<protein>
    <submittedName>
        <fullName evidence="3">2,3-dihydroxybenzoate decarboxylase</fullName>
        <ecNumber evidence="3">4.1.1.46</ecNumber>
    </submittedName>
</protein>
<dbReference type="SUPFAM" id="SSF51556">
    <property type="entry name" value="Metallo-dependent hydrolases"/>
    <property type="match status" value="1"/>
</dbReference>
<evidence type="ECO:0000256" key="1">
    <source>
        <dbReference type="ARBA" id="ARBA00023239"/>
    </source>
</evidence>
<dbReference type="Gene3D" id="3.20.20.140">
    <property type="entry name" value="Metal-dependent hydrolases"/>
    <property type="match status" value="1"/>
</dbReference>
<feature type="domain" description="Amidohydrolase-related" evidence="2">
    <location>
        <begin position="57"/>
        <end position="326"/>
    </location>
</feature>
<organism evidence="3 4">
    <name type="scientific">Ancylobacter vacuolatus</name>
    <dbReference type="NCBI Taxonomy" id="223389"/>
    <lineage>
        <taxon>Bacteria</taxon>
        <taxon>Pseudomonadati</taxon>
        <taxon>Pseudomonadota</taxon>
        <taxon>Alphaproteobacteria</taxon>
        <taxon>Hyphomicrobiales</taxon>
        <taxon>Xanthobacteraceae</taxon>
        <taxon>Ancylobacter</taxon>
    </lineage>
</organism>
<dbReference type="PANTHER" id="PTHR21240">
    <property type="entry name" value="2-AMINO-3-CARBOXYLMUCONATE-6-SEMIALDEHYDE DECARBOXYLASE"/>
    <property type="match status" value="1"/>
</dbReference>
<sequence length="326" mass="35859">MSLPAPSARVPKIGLEEHFITPGLTDYLLYDFPHVPEADKKQLLGLLSDFGEGRLSAMDRAGIEIAVLSVTGPGVQAEPDAAIAIARAAEANDALAGEIARRPHRYAGFAHLAMQDPARAADELERCVRQLGFKGAMVNHHTNGVYLDHPSNDVFWERLQALDVPLYLHPGNAFIKPHVLAGVPELHQPMWEWTTETATHALRLVVTGVFDRFPRAQLILGHAGETLPYMLWRLDSRYQFVATERRLKRPPSAYLRENVSVTLSGQFADVPLQAALAALGSERVMFSADYPYESLSEAADFMDTTPLPDAVRAAVAAGNARRLLRL</sequence>
<evidence type="ECO:0000313" key="4">
    <source>
        <dbReference type="Proteomes" id="UP001238467"/>
    </source>
</evidence>
<evidence type="ECO:0000313" key="3">
    <source>
        <dbReference type="EMBL" id="MDQ0347900.1"/>
    </source>
</evidence>
<dbReference type="InterPro" id="IPR032466">
    <property type="entry name" value="Metal_Hydrolase"/>
</dbReference>
<gene>
    <name evidence="3" type="ORF">J2S76_002327</name>
</gene>
<keyword evidence="4" id="KW-1185">Reference proteome</keyword>
<evidence type="ECO:0000259" key="2">
    <source>
        <dbReference type="Pfam" id="PF04909"/>
    </source>
</evidence>
<dbReference type="EC" id="4.1.1.46" evidence="3"/>
<dbReference type="GO" id="GO:0050150">
    <property type="term" value="F:o-pyrocatechuate decarboxylase activity"/>
    <property type="evidence" value="ECO:0007669"/>
    <property type="project" value="UniProtKB-EC"/>
</dbReference>
<dbReference type="EMBL" id="JAUSUH010000004">
    <property type="protein sequence ID" value="MDQ0347900.1"/>
    <property type="molecule type" value="Genomic_DNA"/>
</dbReference>
<name>A0ABU0DHJ7_9HYPH</name>
<dbReference type="PANTHER" id="PTHR21240:SF30">
    <property type="entry name" value="AMIDOHYDROLASE-RELATED DOMAIN-CONTAINING PROTEIN-RELATED"/>
    <property type="match status" value="1"/>
</dbReference>
<accession>A0ABU0DHJ7</accession>
<reference evidence="3 4" key="1">
    <citation type="submission" date="2023-07" db="EMBL/GenBank/DDBJ databases">
        <title>Genomic Encyclopedia of Type Strains, Phase IV (KMG-IV): sequencing the most valuable type-strain genomes for metagenomic binning, comparative biology and taxonomic classification.</title>
        <authorList>
            <person name="Goeker M."/>
        </authorList>
    </citation>
    <scope>NUCLEOTIDE SEQUENCE [LARGE SCALE GENOMIC DNA]</scope>
    <source>
        <strain evidence="3 4">DSM 1277</strain>
    </source>
</reference>
<dbReference type="Pfam" id="PF04909">
    <property type="entry name" value="Amidohydro_2"/>
    <property type="match status" value="1"/>
</dbReference>
<dbReference type="Proteomes" id="UP001238467">
    <property type="component" value="Unassembled WGS sequence"/>
</dbReference>